<feature type="transmembrane region" description="Helical" evidence="1">
    <location>
        <begin position="208"/>
        <end position="229"/>
    </location>
</feature>
<evidence type="ECO:0000313" key="3">
    <source>
        <dbReference type="Proteomes" id="UP000528457"/>
    </source>
</evidence>
<dbReference type="PANTHER" id="PTHR34289">
    <property type="entry name" value="PROTEIN, PUTATIVE (DUF819)-RELATED"/>
    <property type="match status" value="1"/>
</dbReference>
<feature type="transmembrane region" description="Helical" evidence="1">
    <location>
        <begin position="152"/>
        <end position="173"/>
    </location>
</feature>
<dbReference type="RefSeq" id="WP_166845560.1">
    <property type="nucleotide sequence ID" value="NZ_JAAONY010000002.1"/>
</dbReference>
<dbReference type="Pfam" id="PF05684">
    <property type="entry name" value="DUF819"/>
    <property type="match status" value="1"/>
</dbReference>
<protein>
    <submittedName>
        <fullName evidence="2">Putative membrane protein</fullName>
    </submittedName>
</protein>
<feature type="transmembrane region" description="Helical" evidence="1">
    <location>
        <begin position="63"/>
        <end position="80"/>
    </location>
</feature>
<feature type="transmembrane region" description="Helical" evidence="1">
    <location>
        <begin position="294"/>
        <end position="317"/>
    </location>
</feature>
<keyword evidence="1" id="KW-1133">Transmembrane helix</keyword>
<dbReference type="InterPro" id="IPR008537">
    <property type="entry name" value="DUF819"/>
</dbReference>
<evidence type="ECO:0000256" key="1">
    <source>
        <dbReference type="SAM" id="Phobius"/>
    </source>
</evidence>
<keyword evidence="3" id="KW-1185">Reference proteome</keyword>
<dbReference type="AlphaFoldDB" id="A0A7X0JUN6"/>
<dbReference type="Proteomes" id="UP000528457">
    <property type="component" value="Unassembled WGS sequence"/>
</dbReference>
<accession>A0A7X0JUN6</accession>
<keyword evidence="1" id="KW-0812">Transmembrane</keyword>
<feature type="transmembrane region" description="Helical" evidence="1">
    <location>
        <begin position="119"/>
        <end position="140"/>
    </location>
</feature>
<gene>
    <name evidence="2" type="ORF">HNR48_002890</name>
</gene>
<organism evidence="2 3">
    <name type="scientific">Pseudoteredinibacter isoporae</name>
    <dbReference type="NCBI Taxonomy" id="570281"/>
    <lineage>
        <taxon>Bacteria</taxon>
        <taxon>Pseudomonadati</taxon>
        <taxon>Pseudomonadota</taxon>
        <taxon>Gammaproteobacteria</taxon>
        <taxon>Cellvibrionales</taxon>
        <taxon>Cellvibrionaceae</taxon>
        <taxon>Pseudoteredinibacter</taxon>
    </lineage>
</organism>
<name>A0A7X0JUN6_9GAMM</name>
<reference evidence="2 3" key="1">
    <citation type="submission" date="2020-08" db="EMBL/GenBank/DDBJ databases">
        <title>Genomic Encyclopedia of Type Strains, Phase IV (KMG-IV): sequencing the most valuable type-strain genomes for metagenomic binning, comparative biology and taxonomic classification.</title>
        <authorList>
            <person name="Goeker M."/>
        </authorList>
    </citation>
    <scope>NUCLEOTIDE SEQUENCE [LARGE SCALE GENOMIC DNA]</scope>
    <source>
        <strain evidence="2 3">DSM 22368</strain>
    </source>
</reference>
<feature type="transmembrane region" description="Helical" evidence="1">
    <location>
        <begin position="266"/>
        <end position="282"/>
    </location>
</feature>
<evidence type="ECO:0000313" key="2">
    <source>
        <dbReference type="EMBL" id="MBB6522605.1"/>
    </source>
</evidence>
<proteinExistence type="predicted"/>
<feature type="transmembrane region" description="Helical" evidence="1">
    <location>
        <begin position="92"/>
        <end position="113"/>
    </location>
</feature>
<comment type="caution">
    <text evidence="2">The sequence shown here is derived from an EMBL/GenBank/DDBJ whole genome shotgun (WGS) entry which is preliminary data.</text>
</comment>
<sequence>MSLIPADNVMALYAVLLGLACLGFWIDTLEIGRKISGVVWVLLAAMLLSNFHIIPFQSSSYDFVGSSLVPLAIPLLLFKSNLRRIFKDSGRVMLAFLVAAGATTLAAIVGFMLFNLGDIGAKVAGVYSGGFIGGAVNFLAVSKVVGMSESEFSTAISASSIVSMLALMLLLAIPSVKWILRFFKGKSAEENQNEAEFSSDGKVAALKLSHLSGALALSFAICALSNFLAQLYSAEQYSFLIITVFSLAIANIFPKTMAALEGEFEAGLLLMYLFFAVAGAGTDMSSFLGVAITLFFYGMFIILGHLLITLIVCRLLGFNLQETLVASAAALVGPAVTAAIAISKGWRDLITPGIMCGIFGYAIATFIGVAISNFLA</sequence>
<feature type="transmembrane region" description="Helical" evidence="1">
    <location>
        <begin position="236"/>
        <end position="254"/>
    </location>
</feature>
<feature type="transmembrane region" description="Helical" evidence="1">
    <location>
        <begin position="354"/>
        <end position="375"/>
    </location>
</feature>
<dbReference type="PANTHER" id="PTHR34289:SF8">
    <property type="entry name" value="DUF819 DOMAIN-CONTAINING PROTEIN"/>
    <property type="match status" value="1"/>
</dbReference>
<dbReference type="EMBL" id="JACHHT010000002">
    <property type="protein sequence ID" value="MBB6522605.1"/>
    <property type="molecule type" value="Genomic_DNA"/>
</dbReference>
<feature type="transmembrane region" description="Helical" evidence="1">
    <location>
        <begin position="38"/>
        <end position="57"/>
    </location>
</feature>
<dbReference type="InParanoid" id="A0A7X0JUN6"/>
<feature type="transmembrane region" description="Helical" evidence="1">
    <location>
        <begin position="323"/>
        <end position="342"/>
    </location>
</feature>
<keyword evidence="1" id="KW-0472">Membrane</keyword>
<feature type="transmembrane region" description="Helical" evidence="1">
    <location>
        <begin position="6"/>
        <end position="26"/>
    </location>
</feature>